<dbReference type="SMART" id="SM00684">
    <property type="entry name" value="DM15"/>
    <property type="match status" value="3"/>
</dbReference>
<dbReference type="STRING" id="3750.A0A498II83"/>
<keyword evidence="1" id="KW-0472">Membrane</keyword>
<name>A0A498II83_MALDO</name>
<evidence type="ECO:0000313" key="2">
    <source>
        <dbReference type="EMBL" id="RXH83298.1"/>
    </source>
</evidence>
<reference evidence="2 3" key="1">
    <citation type="submission" date="2018-10" db="EMBL/GenBank/DDBJ databases">
        <title>A high-quality apple genome assembly.</title>
        <authorList>
            <person name="Hu J."/>
        </authorList>
    </citation>
    <scope>NUCLEOTIDE SEQUENCE [LARGE SCALE GENOMIC DNA]</scope>
    <source>
        <strain evidence="3">cv. HFTH1</strain>
        <tissue evidence="2">Young leaf</tissue>
    </source>
</reference>
<dbReference type="AlphaFoldDB" id="A0A498II83"/>
<evidence type="ECO:0000256" key="1">
    <source>
        <dbReference type="SAM" id="Phobius"/>
    </source>
</evidence>
<proteinExistence type="predicted"/>
<keyword evidence="3" id="KW-1185">Reference proteome</keyword>
<keyword evidence="1" id="KW-0812">Transmembrane</keyword>
<evidence type="ECO:0000313" key="3">
    <source>
        <dbReference type="Proteomes" id="UP000290289"/>
    </source>
</evidence>
<keyword evidence="1" id="KW-1133">Transmembrane helix</keyword>
<accession>A0A498II83</accession>
<comment type="caution">
    <text evidence="2">The sequence shown here is derived from an EMBL/GenBank/DDBJ whole genome shotgun (WGS) entry which is preliminary data.</text>
</comment>
<dbReference type="Pfam" id="PF21071">
    <property type="entry name" value="LARP1_HEAT"/>
    <property type="match status" value="1"/>
</dbReference>
<dbReference type="Proteomes" id="UP000290289">
    <property type="component" value="Chromosome 11"/>
</dbReference>
<feature type="transmembrane region" description="Helical" evidence="1">
    <location>
        <begin position="12"/>
        <end position="33"/>
    </location>
</feature>
<dbReference type="EMBL" id="RDQH01000337">
    <property type="protein sequence ID" value="RXH83298.1"/>
    <property type="molecule type" value="Genomic_DNA"/>
</dbReference>
<dbReference type="InterPro" id="IPR006607">
    <property type="entry name" value="DM15"/>
</dbReference>
<dbReference type="GO" id="GO:0000339">
    <property type="term" value="F:RNA cap binding"/>
    <property type="evidence" value="ECO:0007669"/>
    <property type="project" value="InterPro"/>
</dbReference>
<feature type="transmembrane region" description="Helical" evidence="1">
    <location>
        <begin position="106"/>
        <end position="124"/>
    </location>
</feature>
<protein>
    <submittedName>
        <fullName evidence="2">Uncharacterized protein</fullName>
    </submittedName>
</protein>
<sequence length="130" mass="15758">MAFWDSYSRPHLLGKGFVVVVVVVEMNTLYRLWSYFLRNMFNSSMYDEFRNYALEDATAGYNYGVECLFRFYSYGLEKDFREDLYKDFEQLTLDFYHKGNLYGKNIGNYFSFFFMMLLFLSFFTKIKPNK</sequence>
<gene>
    <name evidence="2" type="ORF">DVH24_005551</name>
</gene>
<dbReference type="GO" id="GO:0048255">
    <property type="term" value="P:mRNA stabilization"/>
    <property type="evidence" value="ECO:0007669"/>
    <property type="project" value="InterPro"/>
</dbReference>
<organism evidence="2 3">
    <name type="scientific">Malus domestica</name>
    <name type="common">Apple</name>
    <name type="synonym">Pyrus malus</name>
    <dbReference type="NCBI Taxonomy" id="3750"/>
    <lineage>
        <taxon>Eukaryota</taxon>
        <taxon>Viridiplantae</taxon>
        <taxon>Streptophyta</taxon>
        <taxon>Embryophyta</taxon>
        <taxon>Tracheophyta</taxon>
        <taxon>Spermatophyta</taxon>
        <taxon>Magnoliopsida</taxon>
        <taxon>eudicotyledons</taxon>
        <taxon>Gunneridae</taxon>
        <taxon>Pentapetalae</taxon>
        <taxon>rosids</taxon>
        <taxon>fabids</taxon>
        <taxon>Rosales</taxon>
        <taxon>Rosaceae</taxon>
        <taxon>Amygdaloideae</taxon>
        <taxon>Maleae</taxon>
        <taxon>Malus</taxon>
    </lineage>
</organism>